<proteinExistence type="predicted"/>
<dbReference type="EMBL" id="CCKQ01019045">
    <property type="protein sequence ID" value="CDW91056.1"/>
    <property type="molecule type" value="Genomic_DNA"/>
</dbReference>
<name>A0A078BA01_STYLE</name>
<evidence type="ECO:0000313" key="2">
    <source>
        <dbReference type="EMBL" id="CDW91056.1"/>
    </source>
</evidence>
<dbReference type="AlphaFoldDB" id="A0A078BA01"/>
<dbReference type="Gene3D" id="3.40.720.10">
    <property type="entry name" value="Alkaline Phosphatase, subunit A"/>
    <property type="match status" value="1"/>
</dbReference>
<keyword evidence="1" id="KW-0732">Signal</keyword>
<dbReference type="Pfam" id="PF02995">
    <property type="entry name" value="DUF229"/>
    <property type="match status" value="1"/>
</dbReference>
<dbReference type="SUPFAM" id="SSF53649">
    <property type="entry name" value="Alkaline phosphatase-like"/>
    <property type="match status" value="1"/>
</dbReference>
<dbReference type="OrthoDB" id="413313at2759"/>
<dbReference type="PANTHER" id="PTHR10974:SF1">
    <property type="entry name" value="FI08016P-RELATED"/>
    <property type="match status" value="1"/>
</dbReference>
<accession>A0A078BA01</accession>
<evidence type="ECO:0000313" key="3">
    <source>
        <dbReference type="Proteomes" id="UP000039865"/>
    </source>
</evidence>
<dbReference type="GO" id="GO:0005615">
    <property type="term" value="C:extracellular space"/>
    <property type="evidence" value="ECO:0007669"/>
    <property type="project" value="TreeGrafter"/>
</dbReference>
<reference evidence="2 3" key="1">
    <citation type="submission" date="2014-06" db="EMBL/GenBank/DDBJ databases">
        <authorList>
            <person name="Swart Estienne"/>
        </authorList>
    </citation>
    <scope>NUCLEOTIDE SEQUENCE [LARGE SCALE GENOMIC DNA]</scope>
    <source>
        <strain evidence="2 3">130c</strain>
    </source>
</reference>
<evidence type="ECO:0000256" key="1">
    <source>
        <dbReference type="SAM" id="SignalP"/>
    </source>
</evidence>
<gene>
    <name evidence="2" type="primary">Contig4164.g4447</name>
    <name evidence="2" type="ORF">STYLEM_20205</name>
</gene>
<dbReference type="PANTHER" id="PTHR10974">
    <property type="entry name" value="FI08016P-RELATED"/>
    <property type="match status" value="1"/>
</dbReference>
<feature type="chain" id="PRO_5001730031" evidence="1">
    <location>
        <begin position="21"/>
        <end position="509"/>
    </location>
</feature>
<dbReference type="OMA" id="NICETGM"/>
<dbReference type="InParanoid" id="A0A078BA01"/>
<dbReference type="InterPro" id="IPR004245">
    <property type="entry name" value="DUF229"/>
</dbReference>
<keyword evidence="3" id="KW-1185">Reference proteome</keyword>
<dbReference type="Proteomes" id="UP000039865">
    <property type="component" value="Unassembled WGS sequence"/>
</dbReference>
<feature type="signal peptide" evidence="1">
    <location>
        <begin position="1"/>
        <end position="20"/>
    </location>
</feature>
<dbReference type="InterPro" id="IPR017850">
    <property type="entry name" value="Alkaline_phosphatase_core_sf"/>
</dbReference>
<sequence length="509" mass="60384">MRTFLILTFLILSVGRYVHLKFVLSSCENWLKGISQELDQSNEQSCIFPEPNICPMDMVDGVINLPRYLREFQCEYQVNRIGYFEKYYHTDKAYIAHPLSKYFKEDQRLLSTFPHEILKHSQGYDSLEEAIANNHEVIVDTRNEKMIITVPRNETLAQERKEISKNVQRGDLRQNILLVFIDTLSRQRLHAKLPKSVQFFRERDHKEFFRLHAFWGRTQETAFPFLYEKTLQDFVENPPVKDEDDIKMIPPPQEPYDHLFSNFKDQGFITGWTGNICETGMFSQKAFYNQYVKNTPTDHEGLSSTCDPNLYDYNSADNDFQGPYSSTRRCLYKRDSYEYPFEYSKEFFKAYPTENKMMMMTFMDMHEGTIEVIKYLDDPLANFLKEMEDENTTIIFWSDHGLHLWGIIMALSRESQAYIEVMNPFIIINNMQGLTIEQEHYLDVNQQKLVTHIHFHNFLKFFASGKVPQSRMNLINKLGSDREVCDFIGSRCLCENFPKTIRYQRWPDY</sequence>
<organism evidence="2 3">
    <name type="scientific">Stylonychia lemnae</name>
    <name type="common">Ciliate</name>
    <dbReference type="NCBI Taxonomy" id="5949"/>
    <lineage>
        <taxon>Eukaryota</taxon>
        <taxon>Sar</taxon>
        <taxon>Alveolata</taxon>
        <taxon>Ciliophora</taxon>
        <taxon>Intramacronucleata</taxon>
        <taxon>Spirotrichea</taxon>
        <taxon>Stichotrichia</taxon>
        <taxon>Sporadotrichida</taxon>
        <taxon>Oxytrichidae</taxon>
        <taxon>Stylonychinae</taxon>
        <taxon>Stylonychia</taxon>
    </lineage>
</organism>
<protein>
    <submittedName>
        <fullName evidence="2">Duf229 domain containing protein</fullName>
    </submittedName>
</protein>